<organism evidence="2">
    <name type="scientific">Amblyomma aureolatum</name>
    <dbReference type="NCBI Taxonomy" id="187763"/>
    <lineage>
        <taxon>Eukaryota</taxon>
        <taxon>Metazoa</taxon>
        <taxon>Ecdysozoa</taxon>
        <taxon>Arthropoda</taxon>
        <taxon>Chelicerata</taxon>
        <taxon>Arachnida</taxon>
        <taxon>Acari</taxon>
        <taxon>Parasitiformes</taxon>
        <taxon>Ixodida</taxon>
        <taxon>Ixodoidea</taxon>
        <taxon>Ixodidae</taxon>
        <taxon>Amblyomminae</taxon>
        <taxon>Amblyomma</taxon>
    </lineage>
</organism>
<dbReference type="CDD" id="cd01650">
    <property type="entry name" value="RT_nLTR_like"/>
    <property type="match status" value="1"/>
</dbReference>
<evidence type="ECO:0000313" key="2">
    <source>
        <dbReference type="EMBL" id="JAT93514.1"/>
    </source>
</evidence>
<dbReference type="SUPFAM" id="SSF56672">
    <property type="entry name" value="DNA/RNA polymerases"/>
    <property type="match status" value="1"/>
</dbReference>
<dbReference type="InterPro" id="IPR000477">
    <property type="entry name" value="RT_dom"/>
</dbReference>
<dbReference type="InterPro" id="IPR043502">
    <property type="entry name" value="DNA/RNA_pol_sf"/>
</dbReference>
<feature type="non-terminal residue" evidence="2">
    <location>
        <position position="1"/>
    </location>
</feature>
<dbReference type="GO" id="GO:0071897">
    <property type="term" value="P:DNA biosynthetic process"/>
    <property type="evidence" value="ECO:0007669"/>
    <property type="project" value="UniProtKB-ARBA"/>
</dbReference>
<protein>
    <submittedName>
        <fullName evidence="2">Putative crack-30 bf</fullName>
    </submittedName>
</protein>
<feature type="domain" description="Reverse transcriptase" evidence="1">
    <location>
        <begin position="1"/>
        <end position="253"/>
    </location>
</feature>
<dbReference type="PANTHER" id="PTHR33332">
    <property type="entry name" value="REVERSE TRANSCRIPTASE DOMAIN-CONTAINING PROTEIN"/>
    <property type="match status" value="1"/>
</dbReference>
<proteinExistence type="evidence at transcript level"/>
<dbReference type="AlphaFoldDB" id="A0A1E1X2Q3"/>
<name>A0A1E1X2Q3_9ACAR</name>
<accession>A0A1E1X2Q3</accession>
<reference evidence="2" key="1">
    <citation type="journal article" date="2017" name="Front. Cell. Infect. Microbiol.">
        <title>The Distinct Transcriptional Response of the Midgut of Amblyomma sculptum and Amblyomma aureolatum Ticks to Rickettsia rickettsii Correlates to Their Differences in Susceptibility to Infection.</title>
        <authorList>
            <person name="Martins L.A."/>
            <person name="Galletti M.F.B.M."/>
            <person name="Ribeiro J.M."/>
            <person name="Fujita A."/>
            <person name="Costa F.B."/>
            <person name="Labruna M.B."/>
            <person name="Daffre S."/>
            <person name="Fogaca A.C."/>
        </authorList>
    </citation>
    <scope>NUCLEOTIDE SEQUENCE</scope>
</reference>
<sequence>SKVTPVFKDGDTANVSNFRPIALTSVCCKLLEHIVSKHIRQHLTRNDFFSEYQHGFREGLSTVTQLLECCHDFCKAIDCRGQMDVIFLDFKKAFDKVNHRKLLIKVKTVLGHNCVVRWVEDFLRGRRQYVVIGDKRSDCCEVRSGVPQGSVLGPLLFLIYINDMIQDSPVKARLFADDCIIYHEIRSVNDQIQLNDYLLQIDNWCTEWQMSLNPHKTVCMTITHKLEPLNYVYNLQGNPLSRVTEYKYLGVTITSNLSWAKHIDSIVAKGNKRLGYIRRVLKQASTDTKLTAYKMLVRPLLDYACEIWDPYHKKSVSKLEQIQRRALRFIFSRYRRLDSVTPLYDQADVPLLSHRRKEKRLTLFYCVINGLVLVKKEQYINEAKTRVTRNKHNKHVQVEKFFKDCFKYSFFPATSSDWNSLPNHVVNAQSREQFATLMCKYLTQECT</sequence>
<dbReference type="PROSITE" id="PS50878">
    <property type="entry name" value="RT_POL"/>
    <property type="match status" value="1"/>
</dbReference>
<dbReference type="Pfam" id="PF00078">
    <property type="entry name" value="RVT_1"/>
    <property type="match status" value="1"/>
</dbReference>
<evidence type="ECO:0000259" key="1">
    <source>
        <dbReference type="PROSITE" id="PS50878"/>
    </source>
</evidence>
<dbReference type="EMBL" id="GFAC01005674">
    <property type="protein sequence ID" value="JAT93514.1"/>
    <property type="molecule type" value="mRNA"/>
</dbReference>